<keyword evidence="2" id="KW-1003">Cell membrane</keyword>
<feature type="domain" description="Ig-like" evidence="8">
    <location>
        <begin position="143"/>
        <end position="237"/>
    </location>
</feature>
<evidence type="ECO:0000259" key="8">
    <source>
        <dbReference type="PROSITE" id="PS50835"/>
    </source>
</evidence>
<keyword evidence="4" id="KW-0391">Immunity</keyword>
<dbReference type="InterPro" id="IPR013106">
    <property type="entry name" value="Ig_V-set"/>
</dbReference>
<accession>A0A3B4EM54</accession>
<evidence type="ECO:0000256" key="5">
    <source>
        <dbReference type="ARBA" id="ARBA00023136"/>
    </source>
</evidence>
<dbReference type="SMART" id="SM00409">
    <property type="entry name" value="IG"/>
    <property type="match status" value="2"/>
</dbReference>
<evidence type="ECO:0000256" key="1">
    <source>
        <dbReference type="ARBA" id="ARBA00004236"/>
    </source>
</evidence>
<feature type="domain" description="Ig-like" evidence="8">
    <location>
        <begin position="29"/>
        <end position="121"/>
    </location>
</feature>
<dbReference type="Gene3D" id="2.60.40.10">
    <property type="entry name" value="Immunoglobulins"/>
    <property type="match status" value="2"/>
</dbReference>
<dbReference type="InterPro" id="IPR013783">
    <property type="entry name" value="Ig-like_fold"/>
</dbReference>
<protein>
    <recommendedName>
        <fullName evidence="8">Ig-like domain-containing protein</fullName>
    </recommendedName>
</protein>
<reference evidence="9 10" key="1">
    <citation type="submission" date="2020-10" db="EMBL/GenBank/DDBJ databases">
        <title>Pygocentrus nattereri (red-bellied piranha) genome, fPygNat1, primary haplotype.</title>
        <authorList>
            <person name="Myers G."/>
            <person name="Meyer A."/>
            <person name="Karagic N."/>
            <person name="Pippel M."/>
            <person name="Winkler S."/>
            <person name="Tracey A."/>
            <person name="Wood J."/>
            <person name="Formenti G."/>
            <person name="Howe K."/>
            <person name="Fedrigo O."/>
            <person name="Jarvis E.D."/>
        </authorList>
    </citation>
    <scope>NUCLEOTIDE SEQUENCE [LARGE SCALE GENOMIC DNA]</scope>
</reference>
<dbReference type="SUPFAM" id="SSF48726">
    <property type="entry name" value="Immunoglobulin"/>
    <property type="match status" value="2"/>
</dbReference>
<dbReference type="GO" id="GO:0002376">
    <property type="term" value="P:immune system process"/>
    <property type="evidence" value="ECO:0007669"/>
    <property type="project" value="UniProtKB-KW"/>
</dbReference>
<dbReference type="GO" id="GO:0005886">
    <property type="term" value="C:plasma membrane"/>
    <property type="evidence" value="ECO:0007669"/>
    <property type="project" value="UniProtKB-SubCell"/>
</dbReference>
<sequence>HPFRVSLPTCLKFFLRTVSSFVSQTFDAPFLKVINVIIHLNERMFISVNTGENHTLSCNVPKSETNTIVWFKQQLGQEFKDVVTKLADKKAISNNLKWDLNKDFSLTIKNISEDDEGMYFCGQNDGVIFTFFNVIFLAVTDQPQLNISVLQTPVRGSVSPGESVTLQCTVLSEIRAADLRVLWFRAAAGQSFPEIIYTHQNSSSRQCEISSSTHSSVYNFSKNILDHHHTGTYYCAVAACGKIIFGNGTSVEMGMLFY</sequence>
<dbReference type="InterPro" id="IPR007110">
    <property type="entry name" value="Ig-like_dom"/>
</dbReference>
<dbReference type="STRING" id="42514.ENSPNAP00000036858"/>
<evidence type="ECO:0000256" key="2">
    <source>
        <dbReference type="ARBA" id="ARBA00022475"/>
    </source>
</evidence>
<evidence type="ECO:0000256" key="3">
    <source>
        <dbReference type="ARBA" id="ARBA00022729"/>
    </source>
</evidence>
<dbReference type="PROSITE" id="PS50835">
    <property type="entry name" value="IG_LIKE"/>
    <property type="match status" value="2"/>
</dbReference>
<keyword evidence="5" id="KW-0472">Membrane</keyword>
<dbReference type="Ensembl" id="ENSPNAT00000032048.2">
    <property type="protein sequence ID" value="ENSPNAP00000036858.2"/>
    <property type="gene ID" value="ENSPNAG00000028039.2"/>
</dbReference>
<keyword evidence="10" id="KW-1185">Reference proteome</keyword>
<comment type="subcellular location">
    <subcellularLocation>
        <location evidence="1">Cell membrane</location>
    </subcellularLocation>
</comment>
<organism evidence="9 10">
    <name type="scientific">Pygocentrus nattereri</name>
    <name type="common">Red-bellied piranha</name>
    <dbReference type="NCBI Taxonomy" id="42514"/>
    <lineage>
        <taxon>Eukaryota</taxon>
        <taxon>Metazoa</taxon>
        <taxon>Chordata</taxon>
        <taxon>Craniata</taxon>
        <taxon>Vertebrata</taxon>
        <taxon>Euteleostomi</taxon>
        <taxon>Actinopterygii</taxon>
        <taxon>Neopterygii</taxon>
        <taxon>Teleostei</taxon>
        <taxon>Ostariophysi</taxon>
        <taxon>Characiformes</taxon>
        <taxon>Characoidei</taxon>
        <taxon>Pygocentrus</taxon>
    </lineage>
</organism>
<dbReference type="InterPro" id="IPR003599">
    <property type="entry name" value="Ig_sub"/>
</dbReference>
<dbReference type="InterPro" id="IPR036179">
    <property type="entry name" value="Ig-like_dom_sf"/>
</dbReference>
<dbReference type="Pfam" id="PF07686">
    <property type="entry name" value="V-set"/>
    <property type="match status" value="2"/>
</dbReference>
<dbReference type="AlphaFoldDB" id="A0A3B4EM54"/>
<dbReference type="PANTHER" id="PTHR19433">
    <property type="entry name" value="T-CELL RECEPTOR ALPHA CHAIN V REGION-RELATED"/>
    <property type="match status" value="1"/>
</dbReference>
<evidence type="ECO:0000256" key="7">
    <source>
        <dbReference type="ARBA" id="ARBA00023180"/>
    </source>
</evidence>
<evidence type="ECO:0000313" key="9">
    <source>
        <dbReference type="Ensembl" id="ENSPNAP00000036858.2"/>
    </source>
</evidence>
<dbReference type="GO" id="GO:0009617">
    <property type="term" value="P:response to bacterium"/>
    <property type="evidence" value="ECO:0007669"/>
    <property type="project" value="TreeGrafter"/>
</dbReference>
<dbReference type="Proteomes" id="UP001501920">
    <property type="component" value="Chromosome 8"/>
</dbReference>
<keyword evidence="3" id="KW-0732">Signal</keyword>
<evidence type="ECO:0000313" key="10">
    <source>
        <dbReference type="Proteomes" id="UP001501920"/>
    </source>
</evidence>
<evidence type="ECO:0000256" key="6">
    <source>
        <dbReference type="ARBA" id="ARBA00023157"/>
    </source>
</evidence>
<reference evidence="9" key="2">
    <citation type="submission" date="2025-08" db="UniProtKB">
        <authorList>
            <consortium name="Ensembl"/>
        </authorList>
    </citation>
    <scope>IDENTIFICATION</scope>
</reference>
<reference evidence="9" key="3">
    <citation type="submission" date="2025-09" db="UniProtKB">
        <authorList>
            <consortium name="Ensembl"/>
        </authorList>
    </citation>
    <scope>IDENTIFICATION</scope>
</reference>
<keyword evidence="7" id="KW-0325">Glycoprotein</keyword>
<evidence type="ECO:0000256" key="4">
    <source>
        <dbReference type="ARBA" id="ARBA00022859"/>
    </source>
</evidence>
<dbReference type="CDD" id="cd00099">
    <property type="entry name" value="IgV"/>
    <property type="match status" value="2"/>
</dbReference>
<dbReference type="GeneTree" id="ENSGT00940000162676"/>
<dbReference type="PANTHER" id="PTHR19433:SF111">
    <property type="entry name" value="T CELL RECEPTOR ALPHA VARIABLE 4"/>
    <property type="match status" value="1"/>
</dbReference>
<proteinExistence type="predicted"/>
<dbReference type="InterPro" id="IPR052051">
    <property type="entry name" value="TCR_complex_component"/>
</dbReference>
<name>A0A3B4EM54_PYGNA</name>
<keyword evidence="6" id="KW-1015">Disulfide bond</keyword>